<accession>A0A8F0HYT4</accession>
<evidence type="ECO:0000256" key="2">
    <source>
        <dbReference type="ARBA" id="ARBA00012417"/>
    </source>
</evidence>
<dbReference type="Pfam" id="PF03175">
    <property type="entry name" value="DNA_pol_B_2"/>
    <property type="match status" value="1"/>
</dbReference>
<keyword evidence="4" id="KW-0808">Transferase</keyword>
<name>A0A8F0HYT4_9AGAM</name>
<proteinExistence type="inferred from homology"/>
<dbReference type="InterPro" id="IPR036397">
    <property type="entry name" value="RNaseH_sf"/>
</dbReference>
<evidence type="ECO:0000256" key="5">
    <source>
        <dbReference type="ARBA" id="ARBA00022695"/>
    </source>
</evidence>
<reference evidence="11" key="1">
    <citation type="submission" date="2021-05" db="EMBL/GenBank/DDBJ databases">
        <title>Characterization of the complete mitochondrial genome of Chroogomphus rutilus.</title>
        <authorList>
            <person name="Zhang Y."/>
            <person name="Li Q."/>
        </authorList>
    </citation>
    <scope>NUCLEOTIDE SEQUENCE</scope>
</reference>
<keyword evidence="8" id="KW-0238">DNA-binding</keyword>
<gene>
    <name evidence="11" type="primary">orf504</name>
</gene>
<evidence type="ECO:0000256" key="6">
    <source>
        <dbReference type="ARBA" id="ARBA00022705"/>
    </source>
</evidence>
<comment type="similarity">
    <text evidence="1">Belongs to the DNA polymerase type-B family.</text>
</comment>
<keyword evidence="5" id="KW-0548">Nucleotidyltransferase</keyword>
<feature type="domain" description="DNA-directed DNA polymerase family B mitochondria/virus" evidence="10">
    <location>
        <begin position="276"/>
        <end position="470"/>
    </location>
</feature>
<evidence type="ECO:0000256" key="8">
    <source>
        <dbReference type="ARBA" id="ARBA00023125"/>
    </source>
</evidence>
<dbReference type="SUPFAM" id="SSF53098">
    <property type="entry name" value="Ribonuclease H-like"/>
    <property type="match status" value="1"/>
</dbReference>
<dbReference type="PANTHER" id="PTHR33568">
    <property type="entry name" value="DNA POLYMERASE"/>
    <property type="match status" value="1"/>
</dbReference>
<dbReference type="PANTHER" id="PTHR33568:SF3">
    <property type="entry name" value="DNA-DIRECTED DNA POLYMERASE"/>
    <property type="match status" value="1"/>
</dbReference>
<sequence>MKNVIYDINTNILDNNILKQYIFKFFENRIRENPNKLYFVILKLRAKDTTSYKSLHKGLIINSTSFNNYIKYINNQLSLKSNYYTETVMDQIIFEYFEVPNNKLNYFKNKLVNFIDINIPNDIKFYDFSNSTITLKIPLNRNYESWVNILEGQYFFKDINNKIIFKYFLKGKLLLDFMDYDYNNKYFIREFDNQKYYIHKDNQSIDLITKEMETKYLNKVNRAKKSKNKIITFDIETILKDNIHIPYLYSMYDGTNKYSWFTNSPENLFKELLQSKYYGYSVYAHNLSRFDIIFIFKYISTLKNKYQITPIIKDGNIISLTIEKGKLIKITFKDSYLMLPSSLSKLAKQFKVDNKGIFPYKFINIIPLNYNGNVPDYNYFSNLSIEEYNNYNKSFSNNIWSLRDETIKYCEQDCKSLYQIINKFSKLIFKLFRINILKYPTLSSLAFAIYRSKFLGDAKIPLITGQIYDDLKLGYKFKIISGYLFDQGFIFENYVNELYEIKIT</sequence>
<evidence type="ECO:0000313" key="11">
    <source>
        <dbReference type="EMBL" id="QWL17552.1"/>
    </source>
</evidence>
<dbReference type="GO" id="GO:0003887">
    <property type="term" value="F:DNA-directed DNA polymerase activity"/>
    <property type="evidence" value="ECO:0007669"/>
    <property type="project" value="UniProtKB-KW"/>
</dbReference>
<evidence type="ECO:0000256" key="3">
    <source>
        <dbReference type="ARBA" id="ARBA00014385"/>
    </source>
</evidence>
<evidence type="ECO:0000256" key="9">
    <source>
        <dbReference type="ARBA" id="ARBA00049244"/>
    </source>
</evidence>
<evidence type="ECO:0000256" key="7">
    <source>
        <dbReference type="ARBA" id="ARBA00022932"/>
    </source>
</evidence>
<dbReference type="InterPro" id="IPR004868">
    <property type="entry name" value="DNA-dir_DNA_pol_B_mt/vir"/>
</dbReference>
<dbReference type="InterPro" id="IPR012337">
    <property type="entry name" value="RNaseH-like_sf"/>
</dbReference>
<protein>
    <recommendedName>
        <fullName evidence="3">Probable DNA polymerase</fullName>
        <ecNumber evidence="2">2.7.7.7</ecNumber>
    </recommendedName>
</protein>
<dbReference type="GO" id="GO:0000166">
    <property type="term" value="F:nucleotide binding"/>
    <property type="evidence" value="ECO:0007669"/>
    <property type="project" value="InterPro"/>
</dbReference>
<organism evidence="11">
    <name type="scientific">Chroogomphus rutilus</name>
    <dbReference type="NCBI Taxonomy" id="85976"/>
    <lineage>
        <taxon>Eukaryota</taxon>
        <taxon>Fungi</taxon>
        <taxon>Dikarya</taxon>
        <taxon>Basidiomycota</taxon>
        <taxon>Agaricomycotina</taxon>
        <taxon>Agaricomycetes</taxon>
        <taxon>Agaricomycetidae</taxon>
        <taxon>Boletales</taxon>
        <taxon>Suillineae</taxon>
        <taxon>Gomphidiaceae</taxon>
        <taxon>Chroogomphus</taxon>
    </lineage>
</organism>
<evidence type="ECO:0000256" key="1">
    <source>
        <dbReference type="ARBA" id="ARBA00005755"/>
    </source>
</evidence>
<comment type="catalytic activity">
    <reaction evidence="9">
        <text>DNA(n) + a 2'-deoxyribonucleoside 5'-triphosphate = DNA(n+1) + diphosphate</text>
        <dbReference type="Rhea" id="RHEA:22508"/>
        <dbReference type="Rhea" id="RHEA-COMP:17339"/>
        <dbReference type="Rhea" id="RHEA-COMP:17340"/>
        <dbReference type="ChEBI" id="CHEBI:33019"/>
        <dbReference type="ChEBI" id="CHEBI:61560"/>
        <dbReference type="ChEBI" id="CHEBI:173112"/>
        <dbReference type="EC" id="2.7.7.7"/>
    </reaction>
</comment>
<dbReference type="GO" id="GO:0003677">
    <property type="term" value="F:DNA binding"/>
    <property type="evidence" value="ECO:0007669"/>
    <property type="project" value="UniProtKB-KW"/>
</dbReference>
<evidence type="ECO:0000259" key="10">
    <source>
        <dbReference type="Pfam" id="PF03175"/>
    </source>
</evidence>
<dbReference type="GO" id="GO:0006260">
    <property type="term" value="P:DNA replication"/>
    <property type="evidence" value="ECO:0007669"/>
    <property type="project" value="UniProtKB-KW"/>
</dbReference>
<dbReference type="AlphaFoldDB" id="A0A8F0HYT4"/>
<keyword evidence="7" id="KW-0239">DNA-directed DNA polymerase</keyword>
<keyword evidence="11" id="KW-0496">Mitochondrion</keyword>
<dbReference type="EMBL" id="MZ151416">
    <property type="protein sequence ID" value="QWL17552.1"/>
    <property type="molecule type" value="Genomic_DNA"/>
</dbReference>
<evidence type="ECO:0000256" key="4">
    <source>
        <dbReference type="ARBA" id="ARBA00022679"/>
    </source>
</evidence>
<geneLocation type="mitochondrion" evidence="11"/>
<dbReference type="EC" id="2.7.7.7" evidence="2"/>
<dbReference type="Gene3D" id="3.30.420.10">
    <property type="entry name" value="Ribonuclease H-like superfamily/Ribonuclease H"/>
    <property type="match status" value="1"/>
</dbReference>
<keyword evidence="6" id="KW-0235">DNA replication</keyword>